<evidence type="ECO:0000313" key="2">
    <source>
        <dbReference type="EMBL" id="MBE1581211.1"/>
    </source>
</evidence>
<keyword evidence="3" id="KW-1185">Reference proteome</keyword>
<protein>
    <recommendedName>
        <fullName evidence="4">Secreted protein</fullName>
    </recommendedName>
</protein>
<evidence type="ECO:0000256" key="1">
    <source>
        <dbReference type="SAM" id="SignalP"/>
    </source>
</evidence>
<dbReference type="Proteomes" id="UP000656548">
    <property type="component" value="Unassembled WGS sequence"/>
</dbReference>
<accession>A0ABR9LKK0</accession>
<evidence type="ECO:0000313" key="3">
    <source>
        <dbReference type="Proteomes" id="UP000656548"/>
    </source>
</evidence>
<proteinExistence type="predicted"/>
<feature type="chain" id="PRO_5045050398" description="Secreted protein" evidence="1">
    <location>
        <begin position="29"/>
        <end position="214"/>
    </location>
</feature>
<sequence length="214" mass="22716">MLKKTKRFGVLAALAAAMVLSGSTSAIAEGQTPIDGIKVAERVFSSPDPKAAYTALPPAEREAFTAATAVAKVETEVVGTGLAGNEGKRVNSLKEALEADGCWYVSFRGAGKGLTGNTLYSYWQHTAICVSNGRVYHVWVDNVGGETSTPGWRIDKDPISWTANPGWEGRGVAQYYFVLGAGPWDIAHPTTCLQGRVNADGVHWLPSNSCNIGD</sequence>
<organism evidence="2 3">
    <name type="scientific">Amycolatopsis roodepoortensis</name>
    <dbReference type="NCBI Taxonomy" id="700274"/>
    <lineage>
        <taxon>Bacteria</taxon>
        <taxon>Bacillati</taxon>
        <taxon>Actinomycetota</taxon>
        <taxon>Actinomycetes</taxon>
        <taxon>Pseudonocardiales</taxon>
        <taxon>Pseudonocardiaceae</taxon>
        <taxon>Amycolatopsis</taxon>
    </lineage>
</organism>
<name>A0ABR9LKK0_9PSEU</name>
<dbReference type="EMBL" id="JADBEJ010000008">
    <property type="protein sequence ID" value="MBE1581211.1"/>
    <property type="molecule type" value="Genomic_DNA"/>
</dbReference>
<reference evidence="2 3" key="1">
    <citation type="submission" date="2020-10" db="EMBL/GenBank/DDBJ databases">
        <title>Sequencing the genomes of 1000 actinobacteria strains.</title>
        <authorList>
            <person name="Klenk H.-P."/>
        </authorList>
    </citation>
    <scope>NUCLEOTIDE SEQUENCE [LARGE SCALE GENOMIC DNA]</scope>
    <source>
        <strain evidence="2 3">DSM 46661</strain>
    </source>
</reference>
<feature type="signal peptide" evidence="1">
    <location>
        <begin position="1"/>
        <end position="28"/>
    </location>
</feature>
<keyword evidence="1" id="KW-0732">Signal</keyword>
<gene>
    <name evidence="2" type="ORF">H4W30_008292</name>
</gene>
<comment type="caution">
    <text evidence="2">The sequence shown here is derived from an EMBL/GenBank/DDBJ whole genome shotgun (WGS) entry which is preliminary data.</text>
</comment>
<dbReference type="RefSeq" id="WP_192747604.1">
    <property type="nucleotide sequence ID" value="NZ_JADBEJ010000008.1"/>
</dbReference>
<evidence type="ECO:0008006" key="4">
    <source>
        <dbReference type="Google" id="ProtNLM"/>
    </source>
</evidence>